<evidence type="ECO:0000256" key="1">
    <source>
        <dbReference type="ARBA" id="ARBA00022801"/>
    </source>
</evidence>
<feature type="domain" description="PNPLA" evidence="5">
    <location>
        <begin position="1"/>
        <end position="160"/>
    </location>
</feature>
<keyword evidence="1 4" id="KW-0378">Hydrolase</keyword>
<evidence type="ECO:0000256" key="2">
    <source>
        <dbReference type="ARBA" id="ARBA00022963"/>
    </source>
</evidence>
<gene>
    <name evidence="6" type="ORF">BRYFOR_07942</name>
</gene>
<dbReference type="STRING" id="168384.SAMN05660368_02716"/>
<dbReference type="InterPro" id="IPR002641">
    <property type="entry name" value="PNPLA_dom"/>
</dbReference>
<dbReference type="InterPro" id="IPR045943">
    <property type="entry name" value="DUF6363"/>
</dbReference>
<evidence type="ECO:0000259" key="5">
    <source>
        <dbReference type="PROSITE" id="PS51635"/>
    </source>
</evidence>
<dbReference type="SUPFAM" id="SSF52151">
    <property type="entry name" value="FabD/lysophospholipase-like"/>
    <property type="match status" value="1"/>
</dbReference>
<sequence>MRGIYTAGVLDILMENDIYTDGVIGVSAGAIHGCSYVSHQPRRSIRYYMKYCKSWRFMSFRSLLLTGNIVNTRFCYQEIPERLDPFDYQKFITSGIEFYVTCTNMKTGKAEYIRCTDLHRQIDCMRASASMPYVSRPVYLNGTPYLDGGVADSIPLEAFQSLGFNRNLVVLTQVDGYQKHGSRLDKVDAYRKYPNFRKALLDRPQQYNETLARIKKEEAAGEILVIRPSRDLHVHRMEKDREKIRLMYMLGRHDAKKALPRIQKFFGV</sequence>
<dbReference type="Gene3D" id="3.40.1090.10">
    <property type="entry name" value="Cytosolic phospholipase A2 catalytic domain"/>
    <property type="match status" value="2"/>
</dbReference>
<dbReference type="Pfam" id="PF01734">
    <property type="entry name" value="Patatin"/>
    <property type="match status" value="1"/>
</dbReference>
<dbReference type="EMBL" id="ACCL02000013">
    <property type="protein sequence ID" value="EET60091.1"/>
    <property type="molecule type" value="Genomic_DNA"/>
</dbReference>
<dbReference type="eggNOG" id="COG4667">
    <property type="taxonomic scope" value="Bacteria"/>
</dbReference>
<evidence type="ECO:0000313" key="6">
    <source>
        <dbReference type="EMBL" id="EET60091.1"/>
    </source>
</evidence>
<dbReference type="InterPro" id="IPR016035">
    <property type="entry name" value="Acyl_Trfase/lysoPLipase"/>
</dbReference>
<organism evidence="6 7">
    <name type="scientific">Marvinbryantia formatexigens DSM 14469</name>
    <dbReference type="NCBI Taxonomy" id="478749"/>
    <lineage>
        <taxon>Bacteria</taxon>
        <taxon>Bacillati</taxon>
        <taxon>Bacillota</taxon>
        <taxon>Clostridia</taxon>
        <taxon>Lachnospirales</taxon>
        <taxon>Lachnospiraceae</taxon>
        <taxon>Marvinbryantia</taxon>
    </lineage>
</organism>
<evidence type="ECO:0000256" key="3">
    <source>
        <dbReference type="ARBA" id="ARBA00023098"/>
    </source>
</evidence>
<dbReference type="GO" id="GO:0016042">
    <property type="term" value="P:lipid catabolic process"/>
    <property type="evidence" value="ECO:0007669"/>
    <property type="project" value="UniProtKB-UniRule"/>
</dbReference>
<feature type="active site" description="Nucleophile" evidence="4">
    <location>
        <position position="27"/>
    </location>
</feature>
<keyword evidence="7" id="KW-1185">Reference proteome</keyword>
<dbReference type="PROSITE" id="PS51635">
    <property type="entry name" value="PNPLA"/>
    <property type="match status" value="1"/>
</dbReference>
<proteinExistence type="predicted"/>
<name>C6LH32_9FIRM</name>
<dbReference type="InterPro" id="IPR050301">
    <property type="entry name" value="NTE"/>
</dbReference>
<keyword evidence="2 4" id="KW-0442">Lipid degradation</keyword>
<feature type="short sequence motif" description="DGA/G" evidence="4">
    <location>
        <begin position="147"/>
        <end position="149"/>
    </location>
</feature>
<comment type="caution">
    <text evidence="4">Lacks conserved residue(s) required for the propagation of feature annotation.</text>
</comment>
<feature type="short sequence motif" description="GXSXG" evidence="4">
    <location>
        <begin position="25"/>
        <end position="29"/>
    </location>
</feature>
<evidence type="ECO:0000313" key="7">
    <source>
        <dbReference type="Proteomes" id="UP000005561"/>
    </source>
</evidence>
<feature type="active site" description="Proton acceptor" evidence="4">
    <location>
        <position position="147"/>
    </location>
</feature>
<dbReference type="PANTHER" id="PTHR14226:SF25">
    <property type="entry name" value="PHOSPHOESTERASE"/>
    <property type="match status" value="1"/>
</dbReference>
<dbReference type="PANTHER" id="PTHR14226">
    <property type="entry name" value="NEUROPATHY TARGET ESTERASE/SWISS CHEESE D.MELANOGASTER"/>
    <property type="match status" value="1"/>
</dbReference>
<dbReference type="Proteomes" id="UP000005561">
    <property type="component" value="Unassembled WGS sequence"/>
</dbReference>
<dbReference type="AlphaFoldDB" id="C6LH32"/>
<reference evidence="6" key="1">
    <citation type="submission" date="2009-07" db="EMBL/GenBank/DDBJ databases">
        <authorList>
            <person name="Weinstock G."/>
            <person name="Sodergren E."/>
            <person name="Clifton S."/>
            <person name="Fulton L."/>
            <person name="Fulton B."/>
            <person name="Courtney L."/>
            <person name="Fronick C."/>
            <person name="Harrison M."/>
            <person name="Strong C."/>
            <person name="Farmer C."/>
            <person name="Delahaunty K."/>
            <person name="Markovic C."/>
            <person name="Hall O."/>
            <person name="Minx P."/>
            <person name="Tomlinson C."/>
            <person name="Mitreva M."/>
            <person name="Nelson J."/>
            <person name="Hou S."/>
            <person name="Wollam A."/>
            <person name="Pepin K.H."/>
            <person name="Johnson M."/>
            <person name="Bhonagiri V."/>
            <person name="Nash W.E."/>
            <person name="Warren W."/>
            <person name="Chinwalla A."/>
            <person name="Mardis E.R."/>
            <person name="Wilson R.K."/>
        </authorList>
    </citation>
    <scope>NUCLEOTIDE SEQUENCE [LARGE SCALE GENOMIC DNA]</scope>
    <source>
        <strain evidence="6">DSM 14469</strain>
    </source>
</reference>
<comment type="caution">
    <text evidence="6">The sequence shown here is derived from an EMBL/GenBank/DDBJ whole genome shotgun (WGS) entry which is preliminary data.</text>
</comment>
<keyword evidence="3 4" id="KW-0443">Lipid metabolism</keyword>
<protein>
    <submittedName>
        <fullName evidence="6">Phospholipase, patatin family</fullName>
    </submittedName>
</protein>
<accession>C6LH32</accession>
<dbReference type="CDD" id="cd07208">
    <property type="entry name" value="Pat_hypo_Ecoli_yjju_like"/>
    <property type="match status" value="1"/>
</dbReference>
<dbReference type="GO" id="GO:0016787">
    <property type="term" value="F:hydrolase activity"/>
    <property type="evidence" value="ECO:0007669"/>
    <property type="project" value="UniProtKB-UniRule"/>
</dbReference>
<dbReference type="Pfam" id="PF19890">
    <property type="entry name" value="DUF6363"/>
    <property type="match status" value="1"/>
</dbReference>
<dbReference type="InterPro" id="IPR037483">
    <property type="entry name" value="YjjU-like"/>
</dbReference>
<evidence type="ECO:0000256" key="4">
    <source>
        <dbReference type="PROSITE-ProRule" id="PRU01161"/>
    </source>
</evidence>